<dbReference type="InterPro" id="IPR006311">
    <property type="entry name" value="TAT_signal"/>
</dbReference>
<accession>A0ABX0TN31</accession>
<organism evidence="5 6">
    <name type="scientific">Sphingomonas vulcanisoli</name>
    <dbReference type="NCBI Taxonomy" id="1658060"/>
    <lineage>
        <taxon>Bacteria</taxon>
        <taxon>Pseudomonadati</taxon>
        <taxon>Pseudomonadota</taxon>
        <taxon>Alphaproteobacteria</taxon>
        <taxon>Sphingomonadales</taxon>
        <taxon>Sphingomonadaceae</taxon>
        <taxon>Sphingomonas</taxon>
    </lineage>
</organism>
<dbReference type="Pfam" id="PF03575">
    <property type="entry name" value="Peptidase_S51"/>
    <property type="match status" value="1"/>
</dbReference>
<gene>
    <name evidence="5" type="ORF">FHS31_000520</name>
</gene>
<keyword evidence="3" id="KW-0378">Hydrolase</keyword>
<comment type="caution">
    <text evidence="5">The sequence shown here is derived from an EMBL/GenBank/DDBJ whole genome shotgun (WGS) entry which is preliminary data.</text>
</comment>
<keyword evidence="6" id="KW-1185">Reference proteome</keyword>
<evidence type="ECO:0000313" key="6">
    <source>
        <dbReference type="Proteomes" id="UP000727456"/>
    </source>
</evidence>
<dbReference type="PANTHER" id="PTHR20842">
    <property type="entry name" value="PROTEASE S51 ALPHA-ASPARTYL DIPEPTIDASE"/>
    <property type="match status" value="1"/>
</dbReference>
<keyword evidence="4" id="KW-0720">Serine protease</keyword>
<protein>
    <submittedName>
        <fullName evidence="5">Peptidase E</fullName>
    </submittedName>
</protein>
<reference evidence="5 6" key="1">
    <citation type="submission" date="2020-03" db="EMBL/GenBank/DDBJ databases">
        <title>Genomic Encyclopedia of Type Strains, Phase III (KMG-III): the genomes of soil and plant-associated and newly described type strains.</title>
        <authorList>
            <person name="Whitman W."/>
        </authorList>
    </citation>
    <scope>NUCLEOTIDE SEQUENCE [LARGE SCALE GENOMIC DNA]</scope>
    <source>
        <strain evidence="5 6">CECT 8804</strain>
    </source>
</reference>
<sequence>MAEKSGISRRGMIGAGLGAAAMTTVAASSAAGGAATRPRAKQPTIFATGGGWFPQAWQPSYFPEYALGLSPVKSPKICWLGAASGENSNSFESFVQGWQAHDCSTYHFNIYQPATLDFLDYLMSMDIIMVGGGSTKNLMALWREWEFDKALHQAWQNGVVMTGGSAGLICWFQSGLTDSYPKVLGAVKGTGFLPGSANPHYEIRPDRKTRYRELIASGGIDSPGIALDQDVGVLYHGTELVEIVSGKKTSGAYRLVRTPTGYSETPLPVRFLGA</sequence>
<evidence type="ECO:0000256" key="3">
    <source>
        <dbReference type="ARBA" id="ARBA00022801"/>
    </source>
</evidence>
<evidence type="ECO:0000256" key="1">
    <source>
        <dbReference type="ARBA" id="ARBA00006534"/>
    </source>
</evidence>
<comment type="similarity">
    <text evidence="1">Belongs to the peptidase S51 family.</text>
</comment>
<evidence type="ECO:0000256" key="2">
    <source>
        <dbReference type="ARBA" id="ARBA00022670"/>
    </source>
</evidence>
<dbReference type="RefSeq" id="WP_167071730.1">
    <property type="nucleotide sequence ID" value="NZ_JAAOZC010000001.1"/>
</dbReference>
<dbReference type="InterPro" id="IPR029062">
    <property type="entry name" value="Class_I_gatase-like"/>
</dbReference>
<proteinExistence type="inferred from homology"/>
<dbReference type="EMBL" id="JAAOZC010000001">
    <property type="protein sequence ID" value="NIJ06938.1"/>
    <property type="molecule type" value="Genomic_DNA"/>
</dbReference>
<dbReference type="InterPro" id="IPR005320">
    <property type="entry name" value="Peptidase_S51"/>
</dbReference>
<dbReference type="Gene3D" id="3.40.50.880">
    <property type="match status" value="1"/>
</dbReference>
<dbReference type="PROSITE" id="PS51318">
    <property type="entry name" value="TAT"/>
    <property type="match status" value="1"/>
</dbReference>
<evidence type="ECO:0000313" key="5">
    <source>
        <dbReference type="EMBL" id="NIJ06938.1"/>
    </source>
</evidence>
<dbReference type="CDD" id="cd03146">
    <property type="entry name" value="GAT1_Peptidase_E"/>
    <property type="match status" value="1"/>
</dbReference>
<evidence type="ECO:0000256" key="4">
    <source>
        <dbReference type="ARBA" id="ARBA00022825"/>
    </source>
</evidence>
<dbReference type="Proteomes" id="UP000727456">
    <property type="component" value="Unassembled WGS sequence"/>
</dbReference>
<name>A0ABX0TN31_9SPHN</name>
<dbReference type="SUPFAM" id="SSF52317">
    <property type="entry name" value="Class I glutamine amidotransferase-like"/>
    <property type="match status" value="1"/>
</dbReference>
<keyword evidence="2" id="KW-0645">Protease</keyword>
<dbReference type="PANTHER" id="PTHR20842:SF0">
    <property type="entry name" value="ALPHA-ASPARTYL DIPEPTIDASE"/>
    <property type="match status" value="1"/>
</dbReference>